<keyword evidence="2" id="KW-0472">Membrane</keyword>
<protein>
    <submittedName>
        <fullName evidence="4">YrrS</fullName>
    </submittedName>
</protein>
<feature type="compositionally biased region" description="Polar residues" evidence="1">
    <location>
        <begin position="136"/>
        <end position="148"/>
    </location>
</feature>
<keyword evidence="2" id="KW-0812">Transmembrane</keyword>
<evidence type="ECO:0000313" key="5">
    <source>
        <dbReference type="Proteomes" id="UP000199087"/>
    </source>
</evidence>
<dbReference type="InterPro" id="IPR009988">
    <property type="entry name" value="DUF1510"/>
</dbReference>
<feature type="domain" description="DUF1510" evidence="3">
    <location>
        <begin position="127"/>
        <end position="220"/>
    </location>
</feature>
<feature type="region of interest" description="Disordered" evidence="1">
    <location>
        <begin position="47"/>
        <end position="148"/>
    </location>
</feature>
<evidence type="ECO:0000256" key="2">
    <source>
        <dbReference type="SAM" id="Phobius"/>
    </source>
</evidence>
<keyword evidence="5" id="KW-1185">Reference proteome</keyword>
<reference evidence="5" key="1">
    <citation type="submission" date="2015-05" db="EMBL/GenBank/DDBJ databases">
        <authorList>
            <person name="Urmite Genomes"/>
        </authorList>
    </citation>
    <scope>NUCLEOTIDE SEQUENCE [LARGE SCALE GENOMIC DNA]</scope>
    <source>
        <strain evidence="5">LF1</strain>
    </source>
</reference>
<feature type="transmembrane region" description="Helical" evidence="2">
    <location>
        <begin position="21"/>
        <end position="43"/>
    </location>
</feature>
<dbReference type="Pfam" id="PF07423">
    <property type="entry name" value="DUF1510"/>
    <property type="match status" value="1"/>
</dbReference>
<dbReference type="EMBL" id="CVRB01000004">
    <property type="protein sequence ID" value="CRK84233.1"/>
    <property type="molecule type" value="Genomic_DNA"/>
</dbReference>
<feature type="compositionally biased region" description="Polar residues" evidence="1">
    <location>
        <begin position="83"/>
        <end position="112"/>
    </location>
</feature>
<organism evidence="4 5">
    <name type="scientific">Neobacillus massiliamazoniensis</name>
    <dbReference type="NCBI Taxonomy" id="1499688"/>
    <lineage>
        <taxon>Bacteria</taxon>
        <taxon>Bacillati</taxon>
        <taxon>Bacillota</taxon>
        <taxon>Bacilli</taxon>
        <taxon>Bacillales</taxon>
        <taxon>Bacillaceae</taxon>
        <taxon>Neobacillus</taxon>
    </lineage>
</organism>
<name>A0A0U1P1Y6_9BACI</name>
<dbReference type="Proteomes" id="UP000199087">
    <property type="component" value="Unassembled WGS sequence"/>
</dbReference>
<evidence type="ECO:0000256" key="1">
    <source>
        <dbReference type="SAM" id="MobiDB-lite"/>
    </source>
</evidence>
<evidence type="ECO:0000313" key="4">
    <source>
        <dbReference type="EMBL" id="CRK84233.1"/>
    </source>
</evidence>
<gene>
    <name evidence="4" type="ORF">BN000_04235</name>
</gene>
<dbReference type="STRING" id="1499688.BN000_04235"/>
<accession>A0A0U1P1Y6</accession>
<sequence>MNNDVNPRSRAGSRAKRKKTNIVLNGLIGLVLILIIIVGYSIFASPGSDKASSKKNDNPISAEKSPQKKGKDNKKASKEVKQADQSSATAQQNGDSTTTGQDGSSQADTSQAVVSNGGSSPNVVKTIENPAWKPVGTTQSGSHTPVYDQSSTDWQEMLNAISYATGLDQSNMIVYFLGRDKSTANASVGTVYSKDKQQKYKVYIKWVDGQGWQPTKVEELSSLQ</sequence>
<dbReference type="RefSeq" id="WP_090637696.1">
    <property type="nucleotide sequence ID" value="NZ_CVRB01000004.1"/>
</dbReference>
<proteinExistence type="predicted"/>
<feature type="compositionally biased region" description="Basic and acidic residues" evidence="1">
    <location>
        <begin position="65"/>
        <end position="82"/>
    </location>
</feature>
<feature type="compositionally biased region" description="Low complexity" evidence="1">
    <location>
        <begin position="113"/>
        <end position="124"/>
    </location>
</feature>
<evidence type="ECO:0000259" key="3">
    <source>
        <dbReference type="Pfam" id="PF07423"/>
    </source>
</evidence>
<keyword evidence="2" id="KW-1133">Transmembrane helix</keyword>
<dbReference type="AlphaFoldDB" id="A0A0U1P1Y6"/>
<dbReference type="OrthoDB" id="2168558at2"/>